<dbReference type="STRING" id="520762.AN619_03060"/>
<evidence type="ECO:0000259" key="2">
    <source>
        <dbReference type="PROSITE" id="PS50975"/>
    </source>
</evidence>
<dbReference type="InterPro" id="IPR013651">
    <property type="entry name" value="ATP-grasp_RimK-type"/>
</dbReference>
<protein>
    <recommendedName>
        <fullName evidence="2">ATP-grasp domain-containing protein</fullName>
    </recommendedName>
</protein>
<dbReference type="Gene3D" id="3.30.470.20">
    <property type="entry name" value="ATP-grasp fold, B domain"/>
    <property type="match status" value="1"/>
</dbReference>
<evidence type="ECO:0000313" key="3">
    <source>
        <dbReference type="EMBL" id="KXG77996.1"/>
    </source>
</evidence>
<dbReference type="PATRIC" id="fig|520762.4.peg.345"/>
<organism evidence="3 4">
    <name type="scientific">Thermotalea metallivorans</name>
    <dbReference type="NCBI Taxonomy" id="520762"/>
    <lineage>
        <taxon>Bacteria</taxon>
        <taxon>Bacillati</taxon>
        <taxon>Bacillota</taxon>
        <taxon>Clostridia</taxon>
        <taxon>Peptostreptococcales</taxon>
        <taxon>Thermotaleaceae</taxon>
        <taxon>Thermotalea</taxon>
    </lineage>
</organism>
<dbReference type="GO" id="GO:0005737">
    <property type="term" value="C:cytoplasm"/>
    <property type="evidence" value="ECO:0007669"/>
    <property type="project" value="TreeGrafter"/>
</dbReference>
<sequence length="310" mass="34936">MKKIYIIHENNEWTAPLLKWLEELNLPYEDWFLDKGILDLSAEPPQGVFYNRMSASSHTRNHRYAPEYTGAVLAWLEGHGRKVINSSRALQLEISKVAQYAALNAHGIRTPKTVAVVGKEQIIEAAKKFNGPFITKHNRAGKGLGVQLFQNIDVLRNYVEGPDFDEPIDGITLIQEYIVSAEPFITRCEFIGRKFLYAVKVDTSQGFQLCPADACQIEDAFCPVGEAKKSKFEIIDGFTNPILEKYEKFLEANGIHIAGIEFIMDKNGQIFTYDVNTNTNYNSDAEKVAGIYGMKAIARYLGDELAKMNI</sequence>
<feature type="domain" description="ATP-grasp" evidence="2">
    <location>
        <begin position="100"/>
        <end position="302"/>
    </location>
</feature>
<dbReference type="GO" id="GO:0009432">
    <property type="term" value="P:SOS response"/>
    <property type="evidence" value="ECO:0007669"/>
    <property type="project" value="TreeGrafter"/>
</dbReference>
<keyword evidence="4" id="KW-1185">Reference proteome</keyword>
<keyword evidence="1" id="KW-0547">Nucleotide-binding</keyword>
<gene>
    <name evidence="3" type="ORF">AN619_03060</name>
</gene>
<dbReference type="OrthoDB" id="9804625at2"/>
<dbReference type="Pfam" id="PF08443">
    <property type="entry name" value="RimK"/>
    <property type="match status" value="1"/>
</dbReference>
<comment type="caution">
    <text evidence="3">The sequence shown here is derived from an EMBL/GenBank/DDBJ whole genome shotgun (WGS) entry which is preliminary data.</text>
</comment>
<accession>A0A140LBS1</accession>
<evidence type="ECO:0000256" key="1">
    <source>
        <dbReference type="PROSITE-ProRule" id="PRU00409"/>
    </source>
</evidence>
<dbReference type="Proteomes" id="UP000070456">
    <property type="component" value="Unassembled WGS sequence"/>
</dbReference>
<keyword evidence="1" id="KW-0067">ATP-binding</keyword>
<dbReference type="RefSeq" id="WP_068554405.1">
    <property type="nucleotide sequence ID" value="NZ_LOEE01000008.1"/>
</dbReference>
<dbReference type="GO" id="GO:0005524">
    <property type="term" value="F:ATP binding"/>
    <property type="evidence" value="ECO:0007669"/>
    <property type="project" value="UniProtKB-UniRule"/>
</dbReference>
<dbReference type="AlphaFoldDB" id="A0A140LBS1"/>
<dbReference type="GO" id="GO:0046872">
    <property type="term" value="F:metal ion binding"/>
    <property type="evidence" value="ECO:0007669"/>
    <property type="project" value="InterPro"/>
</dbReference>
<proteinExistence type="predicted"/>
<dbReference type="InterPro" id="IPR011761">
    <property type="entry name" value="ATP-grasp"/>
</dbReference>
<dbReference type="EMBL" id="LOEE01000008">
    <property type="protein sequence ID" value="KXG77996.1"/>
    <property type="molecule type" value="Genomic_DNA"/>
</dbReference>
<dbReference type="PROSITE" id="PS50975">
    <property type="entry name" value="ATP_GRASP"/>
    <property type="match status" value="1"/>
</dbReference>
<reference evidence="3 4" key="1">
    <citation type="submission" date="2015-12" db="EMBL/GenBank/DDBJ databases">
        <title>Draft genome sequence of the thermoanaerobe Thermotalea metallivorans, an isolate from the runoff channel of the Great Artesian Basin, Australia.</title>
        <authorList>
            <person name="Patel B.K."/>
        </authorList>
    </citation>
    <scope>NUCLEOTIDE SEQUENCE [LARGE SCALE GENOMIC DNA]</scope>
    <source>
        <strain evidence="3 4">B2-1</strain>
    </source>
</reference>
<dbReference type="PANTHER" id="PTHR21621:SF0">
    <property type="entry name" value="BETA-CITRYLGLUTAMATE SYNTHASE B-RELATED"/>
    <property type="match status" value="1"/>
</dbReference>
<dbReference type="PANTHER" id="PTHR21621">
    <property type="entry name" value="RIBOSOMAL PROTEIN S6 MODIFICATION PROTEIN"/>
    <property type="match status" value="1"/>
</dbReference>
<dbReference type="SUPFAM" id="SSF56059">
    <property type="entry name" value="Glutathione synthetase ATP-binding domain-like"/>
    <property type="match status" value="1"/>
</dbReference>
<evidence type="ECO:0000313" key="4">
    <source>
        <dbReference type="Proteomes" id="UP000070456"/>
    </source>
</evidence>
<name>A0A140LBS1_9FIRM</name>
<dbReference type="GO" id="GO:0018169">
    <property type="term" value="F:ribosomal S6-glutamic acid ligase activity"/>
    <property type="evidence" value="ECO:0007669"/>
    <property type="project" value="TreeGrafter"/>
</dbReference>